<dbReference type="RefSeq" id="WP_045110481.1">
    <property type="nucleotide sequence ID" value="NZ_CAWRBC010000118.1"/>
</dbReference>
<dbReference type="KEGG" id="mvs:MVIS_2287"/>
<dbReference type="Pfam" id="PF13302">
    <property type="entry name" value="Acetyltransf_3"/>
    <property type="match status" value="1"/>
</dbReference>
<dbReference type="Proteomes" id="UP000183794">
    <property type="component" value="Unassembled WGS sequence"/>
</dbReference>
<dbReference type="STRING" id="80854.MVIS_2287"/>
<keyword evidence="1" id="KW-0687">Ribonucleoprotein</keyword>
<sequence>MESKRIELVPPSLVYADSMLAVIRESEIELSEFLPWVSESLSKNELECNIKNAVNNFENFTDEFWFNIIEKKTGSFIGVVGFMIRDLNVPYFEIGYWLRTSMVGKGYVTEAVKLVERFAFIRNNAQRLEIKMASSNLKSRAVAERCGYQLEASLMNARRLPSGSLDNTVIYTKTGL</sequence>
<dbReference type="InterPro" id="IPR051908">
    <property type="entry name" value="Ribosomal_N-acetyltransferase"/>
</dbReference>
<keyword evidence="1" id="KW-0689">Ribosomal protein</keyword>
<dbReference type="Gene3D" id="3.40.630.30">
    <property type="match status" value="1"/>
</dbReference>
<dbReference type="GO" id="GO:0008999">
    <property type="term" value="F:protein-N-terminal-alanine acetyltransferase activity"/>
    <property type="evidence" value="ECO:0007669"/>
    <property type="project" value="TreeGrafter"/>
</dbReference>
<dbReference type="EMBL" id="FPLD01000102">
    <property type="protein sequence ID" value="SGZ12647.1"/>
    <property type="molecule type" value="Genomic_DNA"/>
</dbReference>
<accession>A0A090ID80</accession>
<dbReference type="SUPFAM" id="SSF55729">
    <property type="entry name" value="Acyl-CoA N-acyltransferases (Nat)"/>
    <property type="match status" value="1"/>
</dbReference>
<dbReference type="GO" id="GO:0005737">
    <property type="term" value="C:cytoplasm"/>
    <property type="evidence" value="ECO:0007669"/>
    <property type="project" value="TreeGrafter"/>
</dbReference>
<dbReference type="OrthoDB" id="9798081at2"/>
<reference evidence="1 2" key="1">
    <citation type="submission" date="2016-11" db="EMBL/GenBank/DDBJ databases">
        <authorList>
            <person name="Jaros S."/>
            <person name="Januszkiewicz K."/>
            <person name="Wedrychowicz H."/>
        </authorList>
    </citation>
    <scope>NUCLEOTIDE SEQUENCE [LARGE SCALE GENOMIC DNA]</scope>
    <source>
        <strain evidence="1">NVI 5450</strain>
    </source>
</reference>
<dbReference type="GO" id="GO:1990189">
    <property type="term" value="F:protein N-terminal-serine acetyltransferase activity"/>
    <property type="evidence" value="ECO:0007669"/>
    <property type="project" value="TreeGrafter"/>
</dbReference>
<dbReference type="GO" id="GO:0005840">
    <property type="term" value="C:ribosome"/>
    <property type="evidence" value="ECO:0007669"/>
    <property type="project" value="UniProtKB-KW"/>
</dbReference>
<dbReference type="HOGENOM" id="CLU_013985_3_0_6"/>
<name>A0A090ID80_9GAMM</name>
<dbReference type="PANTHER" id="PTHR43441:SF3">
    <property type="entry name" value="ACETYLTRANSFERASE"/>
    <property type="match status" value="1"/>
</dbReference>
<dbReference type="PROSITE" id="PS51186">
    <property type="entry name" value="GNAT"/>
    <property type="match status" value="1"/>
</dbReference>
<organism evidence="1 2">
    <name type="scientific">Moritella viscosa</name>
    <dbReference type="NCBI Taxonomy" id="80854"/>
    <lineage>
        <taxon>Bacteria</taxon>
        <taxon>Pseudomonadati</taxon>
        <taxon>Pseudomonadota</taxon>
        <taxon>Gammaproteobacteria</taxon>
        <taxon>Alteromonadales</taxon>
        <taxon>Moritellaceae</taxon>
        <taxon>Moritella</taxon>
    </lineage>
</organism>
<evidence type="ECO:0000313" key="1">
    <source>
        <dbReference type="EMBL" id="SGZ12647.1"/>
    </source>
</evidence>
<keyword evidence="1" id="KW-0808">Transferase</keyword>
<dbReference type="InterPro" id="IPR000182">
    <property type="entry name" value="GNAT_dom"/>
</dbReference>
<protein>
    <submittedName>
        <fullName evidence="1">Hypothetical ribosomal protein N-acetyltransferase</fullName>
    </submittedName>
</protein>
<dbReference type="PATRIC" id="fig|80854.5.peg.2438"/>
<evidence type="ECO:0000313" key="2">
    <source>
        <dbReference type="Proteomes" id="UP000183794"/>
    </source>
</evidence>
<dbReference type="PANTHER" id="PTHR43441">
    <property type="entry name" value="RIBOSOMAL-PROTEIN-SERINE ACETYLTRANSFERASE"/>
    <property type="match status" value="1"/>
</dbReference>
<proteinExistence type="predicted"/>
<gene>
    <name evidence="1" type="ORF">NVI5450_3865</name>
</gene>
<dbReference type="AlphaFoldDB" id="A0A090ID80"/>
<dbReference type="InterPro" id="IPR016181">
    <property type="entry name" value="Acyl_CoA_acyltransferase"/>
</dbReference>